<keyword evidence="2" id="KW-0805">Transcription regulation</keyword>
<dbReference type="STRING" id="3469.A0A4Y7KTH4"/>
<proteinExistence type="predicted"/>
<reference evidence="8 9" key="1">
    <citation type="journal article" date="2018" name="Science">
        <title>The opium poppy genome and morphinan production.</title>
        <authorList>
            <person name="Guo L."/>
            <person name="Winzer T."/>
            <person name="Yang X."/>
            <person name="Li Y."/>
            <person name="Ning Z."/>
            <person name="He Z."/>
            <person name="Teodor R."/>
            <person name="Lu Y."/>
            <person name="Bowser T.A."/>
            <person name="Graham I.A."/>
            <person name="Ye K."/>
        </authorList>
    </citation>
    <scope>NUCLEOTIDE SEQUENCE [LARGE SCALE GENOMIC DNA]</scope>
    <source>
        <strain evidence="9">cv. HN1</strain>
        <tissue evidence="8">Leaves</tissue>
    </source>
</reference>
<feature type="domain" description="WRKY" evidence="7">
    <location>
        <begin position="203"/>
        <end position="262"/>
    </location>
</feature>
<dbReference type="GO" id="GO:0005634">
    <property type="term" value="C:nucleus"/>
    <property type="evidence" value="ECO:0007669"/>
    <property type="project" value="UniProtKB-SubCell"/>
</dbReference>
<evidence type="ECO:0000313" key="8">
    <source>
        <dbReference type="EMBL" id="RZC75660.1"/>
    </source>
</evidence>
<comment type="subcellular location">
    <subcellularLocation>
        <location evidence="1">Nucleus</location>
    </subcellularLocation>
</comment>
<dbReference type="PROSITE" id="PS50811">
    <property type="entry name" value="WRKY"/>
    <property type="match status" value="1"/>
</dbReference>
<dbReference type="InterPro" id="IPR036576">
    <property type="entry name" value="WRKY_dom_sf"/>
</dbReference>
<dbReference type="EMBL" id="CM010722">
    <property type="protein sequence ID" value="RZC75660.1"/>
    <property type="molecule type" value="Genomic_DNA"/>
</dbReference>
<feature type="non-terminal residue" evidence="8">
    <location>
        <position position="1"/>
    </location>
</feature>
<evidence type="ECO:0000259" key="7">
    <source>
        <dbReference type="PROSITE" id="PS50811"/>
    </source>
</evidence>
<dbReference type="Pfam" id="PF03106">
    <property type="entry name" value="WRKY"/>
    <property type="match status" value="1"/>
</dbReference>
<dbReference type="Gramene" id="RZC75660">
    <property type="protein sequence ID" value="RZC75660"/>
    <property type="gene ID" value="C5167_051141"/>
</dbReference>
<gene>
    <name evidence="8" type="ORF">C5167_051141</name>
</gene>
<dbReference type="InterPro" id="IPR044810">
    <property type="entry name" value="WRKY_plant"/>
</dbReference>
<organism evidence="8 9">
    <name type="scientific">Papaver somniferum</name>
    <name type="common">Opium poppy</name>
    <dbReference type="NCBI Taxonomy" id="3469"/>
    <lineage>
        <taxon>Eukaryota</taxon>
        <taxon>Viridiplantae</taxon>
        <taxon>Streptophyta</taxon>
        <taxon>Embryophyta</taxon>
        <taxon>Tracheophyta</taxon>
        <taxon>Spermatophyta</taxon>
        <taxon>Magnoliopsida</taxon>
        <taxon>Ranunculales</taxon>
        <taxon>Papaveraceae</taxon>
        <taxon>Papaveroideae</taxon>
        <taxon>Papaver</taxon>
    </lineage>
</organism>
<protein>
    <recommendedName>
        <fullName evidence="7">WRKY domain-containing protein</fullName>
    </recommendedName>
</protein>
<dbReference type="PANTHER" id="PTHR31429:SF3">
    <property type="entry name" value="WRKY TRANSCRIPTION FACTOR 40-RELATED"/>
    <property type="match status" value="1"/>
</dbReference>
<keyword evidence="4" id="KW-0804">Transcription</keyword>
<evidence type="ECO:0000256" key="3">
    <source>
        <dbReference type="ARBA" id="ARBA00023125"/>
    </source>
</evidence>
<keyword evidence="9" id="KW-1185">Reference proteome</keyword>
<dbReference type="SMART" id="SM00774">
    <property type="entry name" value="WRKY"/>
    <property type="match status" value="1"/>
</dbReference>
<dbReference type="GO" id="GO:0003700">
    <property type="term" value="F:DNA-binding transcription factor activity"/>
    <property type="evidence" value="ECO:0007669"/>
    <property type="project" value="InterPro"/>
</dbReference>
<evidence type="ECO:0000256" key="5">
    <source>
        <dbReference type="ARBA" id="ARBA00023242"/>
    </source>
</evidence>
<evidence type="ECO:0000256" key="4">
    <source>
        <dbReference type="ARBA" id="ARBA00023163"/>
    </source>
</evidence>
<dbReference type="FunFam" id="2.20.25.80:FF:000008">
    <property type="entry name" value="WRKY transcription factor 40"/>
    <property type="match status" value="1"/>
</dbReference>
<dbReference type="Gene3D" id="2.20.25.80">
    <property type="entry name" value="WRKY domain"/>
    <property type="match status" value="1"/>
</dbReference>
<evidence type="ECO:0000256" key="1">
    <source>
        <dbReference type="ARBA" id="ARBA00004123"/>
    </source>
</evidence>
<dbReference type="OMA" id="KYYALHH"/>
<dbReference type="GO" id="GO:0043565">
    <property type="term" value="F:sequence-specific DNA binding"/>
    <property type="evidence" value="ECO:0007669"/>
    <property type="project" value="InterPro"/>
</dbReference>
<name>A0A4Y7KTH4_PAPSO</name>
<accession>A0A4Y7KTH4</accession>
<evidence type="ECO:0000313" key="9">
    <source>
        <dbReference type="Proteomes" id="UP000316621"/>
    </source>
</evidence>
<evidence type="ECO:0000256" key="6">
    <source>
        <dbReference type="SAM" id="MobiDB-lite"/>
    </source>
</evidence>
<evidence type="ECO:0000256" key="2">
    <source>
        <dbReference type="ARBA" id="ARBA00023015"/>
    </source>
</evidence>
<dbReference type="InterPro" id="IPR003657">
    <property type="entry name" value="WRKY_dom"/>
</dbReference>
<sequence>FDQIIHPLPSICSLIRQGTLFFSKNLLPDIIDSAHCFSKNIAFFTNFMGNLVQDDSSLSLELNINPLVHYKESSGGRGSLIHELNRMSTDNKKLKEMLIEIAKKLNTMQNHLTEFISENQANLSSTTTTSKKRKANGQEVKDNTDCIPSSTSNSVIISNSMENSSMSGDENSWKKPREYLRSTKILRTYSRLDPSDTSLQVKDGYQWRKYGQKVTKDNPSPRAYFRCSLAPSCPVKKKVQRSFEDKSVLVATYEGEHNHSLHPNVTLLDLTRTGLCDDVKQCNLKTDQYGMQRFLIEKMASSLAQDPIFKASLASAISGRVHD</sequence>
<keyword evidence="5" id="KW-0539">Nucleus</keyword>
<dbReference type="PANTHER" id="PTHR31429">
    <property type="entry name" value="WRKY TRANSCRIPTION FACTOR 36-RELATED"/>
    <property type="match status" value="1"/>
</dbReference>
<keyword evidence="3" id="KW-0238">DNA-binding</keyword>
<feature type="region of interest" description="Disordered" evidence="6">
    <location>
        <begin position="122"/>
        <end position="153"/>
    </location>
</feature>
<dbReference type="SUPFAM" id="SSF118290">
    <property type="entry name" value="WRKY DNA-binding domain"/>
    <property type="match status" value="1"/>
</dbReference>
<dbReference type="AlphaFoldDB" id="A0A4Y7KTH4"/>
<dbReference type="GO" id="GO:0051707">
    <property type="term" value="P:response to other organism"/>
    <property type="evidence" value="ECO:0007669"/>
    <property type="project" value="UniProtKB-ARBA"/>
</dbReference>
<dbReference type="Proteomes" id="UP000316621">
    <property type="component" value="Chromosome 8"/>
</dbReference>